<name>A0A2R6AYX6_9ARCH</name>
<accession>A0A2R6AYX6</accession>
<evidence type="ECO:0000313" key="2">
    <source>
        <dbReference type="Proteomes" id="UP000240490"/>
    </source>
</evidence>
<reference evidence="1 2" key="1">
    <citation type="submission" date="2017-04" db="EMBL/GenBank/DDBJ databases">
        <title>Novel microbial lineages endemic to geothermal iron-oxide mats fill important gaps in the evolutionary history of Archaea.</title>
        <authorList>
            <person name="Jay Z.J."/>
            <person name="Beam J.P."/>
            <person name="Dlakic M."/>
            <person name="Rusch D.B."/>
            <person name="Kozubal M.A."/>
            <person name="Inskeep W.P."/>
        </authorList>
    </citation>
    <scope>NUCLEOTIDE SEQUENCE [LARGE SCALE GENOMIC DNA]</scope>
    <source>
        <strain evidence="1">ECH_B_SAG-M15</strain>
    </source>
</reference>
<evidence type="ECO:0000313" key="1">
    <source>
        <dbReference type="EMBL" id="PSN91566.1"/>
    </source>
</evidence>
<protein>
    <submittedName>
        <fullName evidence="1">Uncharacterized protein</fullName>
    </submittedName>
</protein>
<gene>
    <name evidence="1" type="ORF">B9Q08_02535</name>
</gene>
<proteinExistence type="predicted"/>
<dbReference type="Proteomes" id="UP000240490">
    <property type="component" value="Unassembled WGS sequence"/>
</dbReference>
<comment type="caution">
    <text evidence="1">The sequence shown here is derived from an EMBL/GenBank/DDBJ whole genome shotgun (WGS) entry which is preliminary data.</text>
</comment>
<organism evidence="1 2">
    <name type="scientific">Candidatus Marsarchaeota G2 archaeon ECH_B_SAG-M15</name>
    <dbReference type="NCBI Taxonomy" id="1978162"/>
    <lineage>
        <taxon>Archaea</taxon>
        <taxon>Candidatus Marsarchaeota</taxon>
        <taxon>Candidatus Marsarchaeota group 2</taxon>
    </lineage>
</organism>
<dbReference type="AlphaFoldDB" id="A0A2R6AYX6"/>
<dbReference type="EMBL" id="NEXJ01000044">
    <property type="protein sequence ID" value="PSN91566.1"/>
    <property type="molecule type" value="Genomic_DNA"/>
</dbReference>
<dbReference type="SUPFAM" id="SSF48239">
    <property type="entry name" value="Terpenoid cyclases/Protein prenyltransferases"/>
    <property type="match status" value="1"/>
</dbReference>
<sequence length="409" mass="45879">MEQQSTETLGMQPLLDKTLKWLETQLSLNPEKLLFEDHIYALQALKLGSRDIGAHSRGLIERVKQDLTLKIGVLVDLPRKDPEAFLDLYGFSLECDPEFAKELRTTVVEDIRKLQLQDGSIIGEHVELAYIFYALNNKDPMAQLALKHTAKLFEQKVLRNLDAYTPAQLYPYVKSLVQAELIGEQACNSVINNLFIRQGEDGGWGGLLDTLYAVRLLTMINTLVAGERIKKGLRYAQSKLKEDGSLGDLKHTAIYAISHYEYMAAGSVDQSFESNGILINTSTYNLKQLLIAAIRRAQTNFLSVNIRSTQLVEALLSALETTPQLEATLVYTEKLESIPSSLKQPNQKLKLRLAHSALEPLMVIDKRLIIFAPLDDEALSSPKCFAVKILDPNLAEKIVELLNKQTEQT</sequence>
<dbReference type="InterPro" id="IPR008930">
    <property type="entry name" value="Terpenoid_cyclase/PrenylTrfase"/>
</dbReference>